<protein>
    <submittedName>
        <fullName evidence="1">Uncharacterized protein</fullName>
    </submittedName>
</protein>
<evidence type="ECO:0000313" key="2">
    <source>
        <dbReference type="Proteomes" id="UP001479436"/>
    </source>
</evidence>
<evidence type="ECO:0000313" key="1">
    <source>
        <dbReference type="EMBL" id="KAK9709204.1"/>
    </source>
</evidence>
<organism evidence="1 2">
    <name type="scientific">Basidiobolus ranarum</name>
    <dbReference type="NCBI Taxonomy" id="34480"/>
    <lineage>
        <taxon>Eukaryota</taxon>
        <taxon>Fungi</taxon>
        <taxon>Fungi incertae sedis</taxon>
        <taxon>Zoopagomycota</taxon>
        <taxon>Entomophthoromycotina</taxon>
        <taxon>Basidiobolomycetes</taxon>
        <taxon>Basidiobolales</taxon>
        <taxon>Basidiobolaceae</taxon>
        <taxon>Basidiobolus</taxon>
    </lineage>
</organism>
<comment type="caution">
    <text evidence="1">The sequence shown here is derived from an EMBL/GenBank/DDBJ whole genome shotgun (WGS) entry which is preliminary data.</text>
</comment>
<gene>
    <name evidence="1" type="ORF">K7432_009181</name>
</gene>
<keyword evidence="2" id="KW-1185">Reference proteome</keyword>
<reference evidence="1 2" key="1">
    <citation type="submission" date="2023-04" db="EMBL/GenBank/DDBJ databases">
        <title>Genome of Basidiobolus ranarum AG-B5.</title>
        <authorList>
            <person name="Stajich J.E."/>
            <person name="Carter-House D."/>
            <person name="Gryganskyi A."/>
        </authorList>
    </citation>
    <scope>NUCLEOTIDE SEQUENCE [LARGE SCALE GENOMIC DNA]</scope>
    <source>
        <strain evidence="1 2">AG-B5</strain>
    </source>
</reference>
<name>A0ABR2VXI5_9FUNG</name>
<dbReference type="EMBL" id="JASJQH010007427">
    <property type="protein sequence ID" value="KAK9709204.1"/>
    <property type="molecule type" value="Genomic_DNA"/>
</dbReference>
<accession>A0ABR2VXI5</accession>
<proteinExistence type="predicted"/>
<dbReference type="Proteomes" id="UP001479436">
    <property type="component" value="Unassembled WGS sequence"/>
</dbReference>
<sequence>MSRQVHPIRVEVVSSKSLSTQSASKRMKKFLAENTAVHTIPNSVVYQLNEINRAIKKPSKKD</sequence>